<dbReference type="AlphaFoldDB" id="A0A4U7J9U8"/>
<evidence type="ECO:0000313" key="1">
    <source>
        <dbReference type="EMBL" id="QNU66911.1"/>
    </source>
</evidence>
<dbReference type="RefSeq" id="WP_137698746.1">
    <property type="nucleotide sequence ID" value="NZ_CP061336.1"/>
</dbReference>
<proteinExistence type="predicted"/>
<sequence>MTRIIYDITGQIISQMQGSNLYKPVGVPYIDVDIPIGKYVKCIDVSVTPNVAVFEDLPKSELQTLKEENTEIKLALAELAEMMAGGSSNG</sequence>
<keyword evidence="2" id="KW-1185">Reference proteome</keyword>
<name>A0A4U7J9U8_9FIRM</name>
<dbReference type="KEGG" id="rher:EHE19_019130"/>
<dbReference type="OrthoDB" id="1927909at2"/>
<reference evidence="1 2" key="1">
    <citation type="submission" date="2020-09" db="EMBL/GenBank/DDBJ databases">
        <title>Characterization and genome sequencing of Ruminiclostridium sp. nov. MA18.</title>
        <authorList>
            <person name="Rettenmaier R."/>
            <person name="Kowollik M.-L."/>
            <person name="Liebl W."/>
            <person name="Zverlov V."/>
        </authorList>
    </citation>
    <scope>NUCLEOTIDE SEQUENCE [LARGE SCALE GENOMIC DNA]</scope>
    <source>
        <strain evidence="1 2">MA18</strain>
    </source>
</reference>
<evidence type="ECO:0000313" key="2">
    <source>
        <dbReference type="Proteomes" id="UP000306409"/>
    </source>
</evidence>
<accession>A0A4U7J9U8</accession>
<protein>
    <submittedName>
        <fullName evidence="1">Uncharacterized protein</fullName>
    </submittedName>
</protein>
<organism evidence="1 2">
    <name type="scientific">Ruminiclostridium herbifermentans</name>
    <dbReference type="NCBI Taxonomy" id="2488810"/>
    <lineage>
        <taxon>Bacteria</taxon>
        <taxon>Bacillati</taxon>
        <taxon>Bacillota</taxon>
        <taxon>Clostridia</taxon>
        <taxon>Eubacteriales</taxon>
        <taxon>Oscillospiraceae</taxon>
        <taxon>Ruminiclostridium</taxon>
    </lineage>
</organism>
<dbReference type="EMBL" id="CP061336">
    <property type="protein sequence ID" value="QNU66911.1"/>
    <property type="molecule type" value="Genomic_DNA"/>
</dbReference>
<gene>
    <name evidence="1" type="ORF">EHE19_019130</name>
</gene>
<dbReference type="Proteomes" id="UP000306409">
    <property type="component" value="Chromosome"/>
</dbReference>